<dbReference type="Pfam" id="PF13410">
    <property type="entry name" value="GST_C_2"/>
    <property type="match status" value="1"/>
</dbReference>
<organism evidence="3 4">
    <name type="scientific">Paraburkholderia phymatum (strain DSM 17167 / CIP 108236 / LMG 21445 / STM815)</name>
    <name type="common">Burkholderia phymatum</name>
    <dbReference type="NCBI Taxonomy" id="391038"/>
    <lineage>
        <taxon>Bacteria</taxon>
        <taxon>Pseudomonadati</taxon>
        <taxon>Pseudomonadota</taxon>
        <taxon>Betaproteobacteria</taxon>
        <taxon>Burkholderiales</taxon>
        <taxon>Burkholderiaceae</taxon>
        <taxon>Paraburkholderia</taxon>
    </lineage>
</organism>
<keyword evidence="4" id="KW-1185">Reference proteome</keyword>
<dbReference type="GO" id="GO:0016740">
    <property type="term" value="F:transferase activity"/>
    <property type="evidence" value="ECO:0007669"/>
    <property type="project" value="UniProtKB-KW"/>
</dbReference>
<dbReference type="Gene3D" id="3.40.30.10">
    <property type="entry name" value="Glutaredoxin"/>
    <property type="match status" value="1"/>
</dbReference>
<dbReference type="HOGENOM" id="CLU_011226_12_0_4"/>
<keyword evidence="3" id="KW-0808">Transferase</keyword>
<evidence type="ECO:0000313" key="4">
    <source>
        <dbReference type="Proteomes" id="UP000001192"/>
    </source>
</evidence>
<dbReference type="PROSITE" id="PS50404">
    <property type="entry name" value="GST_NTER"/>
    <property type="match status" value="1"/>
</dbReference>
<dbReference type="InterPro" id="IPR010987">
    <property type="entry name" value="Glutathione-S-Trfase_C-like"/>
</dbReference>
<dbReference type="STRING" id="391038.Bphy_1498"/>
<dbReference type="InterPro" id="IPR040079">
    <property type="entry name" value="Glutathione_S-Trfase"/>
</dbReference>
<dbReference type="PANTHER" id="PTHR44051">
    <property type="entry name" value="GLUTATHIONE S-TRANSFERASE-RELATED"/>
    <property type="match status" value="1"/>
</dbReference>
<dbReference type="CDD" id="cd03205">
    <property type="entry name" value="GST_C_6"/>
    <property type="match status" value="1"/>
</dbReference>
<dbReference type="eggNOG" id="COG0625">
    <property type="taxonomic scope" value="Bacteria"/>
</dbReference>
<name>B2JJD7_PARP8</name>
<dbReference type="SFLD" id="SFLDS00019">
    <property type="entry name" value="Glutathione_Transferase_(cytos"/>
    <property type="match status" value="1"/>
</dbReference>
<dbReference type="CDD" id="cd00570">
    <property type="entry name" value="GST_N_family"/>
    <property type="match status" value="1"/>
</dbReference>
<evidence type="ECO:0000313" key="3">
    <source>
        <dbReference type="EMBL" id="ACC70680.1"/>
    </source>
</evidence>
<dbReference type="SUPFAM" id="SSF52833">
    <property type="entry name" value="Thioredoxin-like"/>
    <property type="match status" value="1"/>
</dbReference>
<dbReference type="SFLD" id="SFLDG00358">
    <property type="entry name" value="Main_(cytGST)"/>
    <property type="match status" value="1"/>
</dbReference>
<dbReference type="KEGG" id="bph:Bphy_1498"/>
<accession>B2JJD7</accession>
<dbReference type="InterPro" id="IPR036282">
    <property type="entry name" value="Glutathione-S-Trfase_C_sf"/>
</dbReference>
<sequence>MRPSLPRTSAPIRLQYFELTTFDGRSAMQLIGMMDSPYVRRVAISLRALGLPFEHHSVSVFRHFEAFAAINPVVKAPTFIADDGTMLIDSSLILDYLDHRSPPERRLMPADTAERMQALSLIGFALAACEKTMQNVYEVNLRPAERQHQPWIERVQTQLFAAYDHLENAIAGREGNAWLFGDRLMQPDITLAVVWRFQQFMLPDLVDSTRYPALAAFSKRAEALPEFVAAPLE</sequence>
<evidence type="ECO:0000259" key="1">
    <source>
        <dbReference type="PROSITE" id="PS50404"/>
    </source>
</evidence>
<dbReference type="EMBL" id="CP001043">
    <property type="protein sequence ID" value="ACC70680.1"/>
    <property type="molecule type" value="Genomic_DNA"/>
</dbReference>
<gene>
    <name evidence="3" type="ordered locus">Bphy_1498</name>
</gene>
<dbReference type="PROSITE" id="PS50405">
    <property type="entry name" value="GST_CTER"/>
    <property type="match status" value="1"/>
</dbReference>
<feature type="domain" description="GST C-terminal" evidence="2">
    <location>
        <begin position="111"/>
        <end position="233"/>
    </location>
</feature>
<dbReference type="AlphaFoldDB" id="B2JJD7"/>
<dbReference type="SUPFAM" id="SSF47616">
    <property type="entry name" value="GST C-terminal domain-like"/>
    <property type="match status" value="1"/>
</dbReference>
<evidence type="ECO:0000259" key="2">
    <source>
        <dbReference type="PROSITE" id="PS50405"/>
    </source>
</evidence>
<feature type="domain" description="GST N-terminal" evidence="1">
    <location>
        <begin position="26"/>
        <end position="105"/>
    </location>
</feature>
<dbReference type="Pfam" id="PF13417">
    <property type="entry name" value="GST_N_3"/>
    <property type="match status" value="1"/>
</dbReference>
<reference evidence="4" key="1">
    <citation type="journal article" date="2014" name="Stand. Genomic Sci.">
        <title>Complete genome sequence of Burkholderia phymatum STM815(T), a broad host range and efficient nitrogen-fixing symbiont of Mimosa species.</title>
        <authorList>
            <person name="Moulin L."/>
            <person name="Klonowska A."/>
            <person name="Caroline B."/>
            <person name="Booth K."/>
            <person name="Vriezen J.A."/>
            <person name="Melkonian R."/>
            <person name="James E.K."/>
            <person name="Young J.P."/>
            <person name="Bena G."/>
            <person name="Hauser L."/>
            <person name="Land M."/>
            <person name="Kyrpides N."/>
            <person name="Bruce D."/>
            <person name="Chain P."/>
            <person name="Copeland A."/>
            <person name="Pitluck S."/>
            <person name="Woyke T."/>
            <person name="Lizotte-Waniewski M."/>
            <person name="Bristow J."/>
            <person name="Riley M."/>
        </authorList>
    </citation>
    <scope>NUCLEOTIDE SEQUENCE [LARGE SCALE GENOMIC DNA]</scope>
    <source>
        <strain evidence="4">DSM 17167 / CIP 108236 / LMG 21445 / STM815</strain>
    </source>
</reference>
<dbReference type="InterPro" id="IPR004045">
    <property type="entry name" value="Glutathione_S-Trfase_N"/>
</dbReference>
<dbReference type="Proteomes" id="UP000001192">
    <property type="component" value="Chromosome 1"/>
</dbReference>
<proteinExistence type="predicted"/>
<dbReference type="InterPro" id="IPR036249">
    <property type="entry name" value="Thioredoxin-like_sf"/>
</dbReference>
<protein>
    <submittedName>
        <fullName evidence="3">Glutathione S-transferase domain</fullName>
    </submittedName>
</protein>
<dbReference type="Gene3D" id="1.20.1050.10">
    <property type="match status" value="1"/>
</dbReference>
<dbReference type="PANTHER" id="PTHR44051:SF8">
    <property type="entry name" value="GLUTATHIONE S-TRANSFERASE GSTA"/>
    <property type="match status" value="1"/>
</dbReference>